<name>A0ABY8IJN8_9HYPH</name>
<gene>
    <name evidence="1" type="ORF">PR018_05330</name>
</gene>
<reference evidence="1" key="1">
    <citation type="journal article" date="2019" name="Phytopathology">
        <title>A Novel Group of Rhizobium tumorigenes-Like Agrobacteria Associated with Crown Gall Disease of Rhododendron and Blueberry.</title>
        <authorList>
            <person name="Kuzmanovic N."/>
            <person name="Behrens P."/>
            <person name="Idczak E."/>
            <person name="Wagner S."/>
            <person name="Gotz M."/>
            <person name="Sproer C."/>
            <person name="Bunk B."/>
            <person name="Overmann J."/>
            <person name="Smalla K."/>
        </authorList>
    </citation>
    <scope>NUCLEOTIDE SEQUENCE</scope>
    <source>
        <strain evidence="1">Rho-6.2</strain>
    </source>
</reference>
<proteinExistence type="predicted"/>
<dbReference type="RefSeq" id="WP_142828892.1">
    <property type="nucleotide sequence ID" value="NZ_CP117267.1"/>
</dbReference>
<evidence type="ECO:0000313" key="2">
    <source>
        <dbReference type="Proteomes" id="UP000318939"/>
    </source>
</evidence>
<reference evidence="1" key="2">
    <citation type="journal article" date="2023" name="MicrobiologyOpen">
        <title>Genomics of the tumorigenes clade of the family Rhizobiaceae and description of Rhizobium rhododendri sp. nov.</title>
        <authorList>
            <person name="Kuzmanovic N."/>
            <person name="diCenzo G.C."/>
            <person name="Bunk B."/>
            <person name="Sproeer C."/>
            <person name="Fruehling A."/>
            <person name="Neumann-Schaal M."/>
            <person name="Overmann J."/>
            <person name="Smalla K."/>
        </authorList>
    </citation>
    <scope>NUCLEOTIDE SEQUENCE</scope>
    <source>
        <strain evidence="1">Rho-6.2</strain>
    </source>
</reference>
<protein>
    <submittedName>
        <fullName evidence="1">Uncharacterized protein</fullName>
    </submittedName>
</protein>
<sequence>MQIISAEQFVLGLLAALSLEGKKTILLDDPRLDQQFAKAYDDLLDHAEDLGVVPDFVIAPDRYHGDSTALRDAILAVRDLKDVALHNPKFVRVTIDVLEESAAKTLAESRIPDAALRRMATKYLSEVAH</sequence>
<evidence type="ECO:0000313" key="1">
    <source>
        <dbReference type="EMBL" id="WFS23923.1"/>
    </source>
</evidence>
<keyword evidence="2" id="KW-1185">Reference proteome</keyword>
<accession>A0ABY8IJN8</accession>
<dbReference type="EMBL" id="CP117267">
    <property type="protein sequence ID" value="WFS23923.1"/>
    <property type="molecule type" value="Genomic_DNA"/>
</dbReference>
<dbReference type="Proteomes" id="UP000318939">
    <property type="component" value="Chromosome"/>
</dbReference>
<organism evidence="1 2">
    <name type="scientific">Rhizobium rhododendri</name>
    <dbReference type="NCBI Taxonomy" id="2506430"/>
    <lineage>
        <taxon>Bacteria</taxon>
        <taxon>Pseudomonadati</taxon>
        <taxon>Pseudomonadota</taxon>
        <taxon>Alphaproteobacteria</taxon>
        <taxon>Hyphomicrobiales</taxon>
        <taxon>Rhizobiaceae</taxon>
        <taxon>Rhizobium/Agrobacterium group</taxon>
        <taxon>Rhizobium</taxon>
    </lineage>
</organism>